<name>A0A1B8TT31_9FLAO</name>
<dbReference type="AlphaFoldDB" id="A0A1B8TT31"/>
<comment type="caution">
    <text evidence="1">The sequence shown here is derived from an EMBL/GenBank/DDBJ whole genome shotgun (WGS) entry which is preliminary data.</text>
</comment>
<reference evidence="2" key="1">
    <citation type="submission" date="2016-02" db="EMBL/GenBank/DDBJ databases">
        <authorList>
            <person name="Shin S.-K."/>
            <person name="Yi H."/>
            <person name="Kim E."/>
        </authorList>
    </citation>
    <scope>NUCLEOTIDE SEQUENCE [LARGE SCALE GENOMIC DNA]</scope>
    <source>
        <strain evidence="2">LPB0003</strain>
    </source>
</reference>
<organism evidence="1 2">
    <name type="scientific">Polaribacter vadi</name>
    <dbReference type="NCBI Taxonomy" id="1774273"/>
    <lineage>
        <taxon>Bacteria</taxon>
        <taxon>Pseudomonadati</taxon>
        <taxon>Bacteroidota</taxon>
        <taxon>Flavobacteriia</taxon>
        <taxon>Flavobacteriales</taxon>
        <taxon>Flavobacteriaceae</taxon>
    </lineage>
</organism>
<evidence type="ECO:0000313" key="1">
    <source>
        <dbReference type="EMBL" id="OBY62689.1"/>
    </source>
</evidence>
<sequence>MIIKTLTKTLPLIKMTFKRFSYIYKKITMMFKTLFKNSVASLLIVSFLFSSCASHKRSNIQANENFVVELTKPKARGGLTTTALEGLFMGAKYLVDKSTKKLINTYTNSISINDYYNNFTGKIKKTYSGIQLKKYANPIESEQKTEMKSIMTREIKIEPKSRGAKATTVLALDDFFPKENDDLLNFHAVIDFESDEDNPGVTRLSFSELRVFFSKTKVFTDENLNARVLISIEGQWRSTDGSPQTATLIEQEYDFKNIKYGYKNQIDEPILTKWYYDIPILSELEENSTYGVVKVNVQLEEYEGNKSKYLNKLPSILSDNKSAIIKNGSSTINKIID</sequence>
<dbReference type="EMBL" id="LSFM01000023">
    <property type="protein sequence ID" value="OBY62689.1"/>
    <property type="molecule type" value="Genomic_DNA"/>
</dbReference>
<evidence type="ECO:0000313" key="2">
    <source>
        <dbReference type="Proteomes" id="UP000092584"/>
    </source>
</evidence>
<proteinExistence type="predicted"/>
<gene>
    <name evidence="1" type="ORF">LPB3_11095</name>
</gene>
<protein>
    <submittedName>
        <fullName evidence="1">Uncharacterized protein</fullName>
    </submittedName>
</protein>
<dbReference type="KEGG" id="pob:LPB03_11085"/>
<dbReference type="Proteomes" id="UP000092584">
    <property type="component" value="Unassembled WGS sequence"/>
</dbReference>
<keyword evidence="2" id="KW-1185">Reference proteome</keyword>
<accession>A0A1B8TT31</accession>